<dbReference type="STRING" id="228958.SAMN04488007_1902"/>
<dbReference type="OrthoDB" id="9813840at2"/>
<accession>A0A1M6N4S3</accession>
<dbReference type="NCBIfam" id="TIGR04131">
    <property type="entry name" value="Bac_Flav_CTERM"/>
    <property type="match status" value="1"/>
</dbReference>
<gene>
    <name evidence="1" type="ORF">SAMN04488007_1902</name>
</gene>
<sequence length="589" mass="64313">MKNKWDLRIPKILVAPMFFMAMLLGIFKSTAQECPALINPANGTTLVPVDATISWEAVVGVPGYIISLGTTEGGNDILNEKNVGSAKSYTPPTGLPENTEIFITITLFFFNQPNIICDSQSFVTAALSEAPNCSSSISPSNNAIDINSSTNISWNAAPSATGYFISLGTTENGDEILASTDVENTLSYNPPADLPAETDIYVTVIPYNRIGLADSCSSSVFTTAAAAVLPLCTSMISPFDGETNVPLSPTLEWNAVPNAIGYRVSIGTSPFNKDILEDAIFYKTSTLIINFEPNRTFFITIYPFNEAGEAIGCTQETFSTLLGCGPYFDPESGELLVLNPELNFPDSVSICIGNDLDVITATDEADGYRWYKLDDNGNETLLSTTAEVSIDEEGEYLYEAYINIEDSGRTFECSSSKIFRVEISQKPDIDDVKVQIGANSVNYDVITAINGNYDYAIDNEDGPYQDSNRFTNISLQNHTIYVRDKDGCGIVERLVELDLTVNGFPNFFTPNGDGINDYWQFIPPVGTDKNNVSVIYIFDKFGALLAQVAPNTDGWNGNLNGRALPESNYWFKAIATNNKIIKGHFSLKR</sequence>
<dbReference type="EMBL" id="FQZX01000001">
    <property type="protein sequence ID" value="SHJ90694.1"/>
    <property type="molecule type" value="Genomic_DNA"/>
</dbReference>
<dbReference type="Pfam" id="PF13585">
    <property type="entry name" value="CHU_C"/>
    <property type="match status" value="1"/>
</dbReference>
<reference evidence="2" key="1">
    <citation type="submission" date="2016-11" db="EMBL/GenBank/DDBJ databases">
        <authorList>
            <person name="Varghese N."/>
            <person name="Submissions S."/>
        </authorList>
    </citation>
    <scope>NUCLEOTIDE SEQUENCE [LARGE SCALE GENOMIC DNA]</scope>
    <source>
        <strain evidence="2">DSM 16478</strain>
    </source>
</reference>
<protein>
    <submittedName>
        <fullName evidence="1">Gliding motility-associated C-terminal domain-containing protein</fullName>
    </submittedName>
</protein>
<evidence type="ECO:0000313" key="1">
    <source>
        <dbReference type="EMBL" id="SHJ90694.1"/>
    </source>
</evidence>
<keyword evidence="2" id="KW-1185">Reference proteome</keyword>
<dbReference type="InterPro" id="IPR013783">
    <property type="entry name" value="Ig-like_fold"/>
</dbReference>
<dbReference type="RefSeq" id="WP_073243337.1">
    <property type="nucleotide sequence ID" value="NZ_FQZX01000001.1"/>
</dbReference>
<evidence type="ECO:0000313" key="2">
    <source>
        <dbReference type="Proteomes" id="UP000184314"/>
    </source>
</evidence>
<dbReference type="Gene3D" id="2.60.40.10">
    <property type="entry name" value="Immunoglobulins"/>
    <property type="match status" value="3"/>
</dbReference>
<proteinExistence type="predicted"/>
<dbReference type="AlphaFoldDB" id="A0A1M6N4S3"/>
<dbReference type="Proteomes" id="UP000184314">
    <property type="component" value="Unassembled WGS sequence"/>
</dbReference>
<dbReference type="InterPro" id="IPR026341">
    <property type="entry name" value="T9SS_type_B"/>
</dbReference>
<name>A0A1M6N4S3_9FLAO</name>
<organism evidence="1 2">
    <name type="scientific">Maribacter aquivivus</name>
    <dbReference type="NCBI Taxonomy" id="228958"/>
    <lineage>
        <taxon>Bacteria</taxon>
        <taxon>Pseudomonadati</taxon>
        <taxon>Bacteroidota</taxon>
        <taxon>Flavobacteriia</taxon>
        <taxon>Flavobacteriales</taxon>
        <taxon>Flavobacteriaceae</taxon>
        <taxon>Maribacter</taxon>
    </lineage>
</organism>